<feature type="compositionally biased region" description="Polar residues" evidence="1">
    <location>
        <begin position="295"/>
        <end position="311"/>
    </location>
</feature>
<feature type="region of interest" description="Disordered" evidence="1">
    <location>
        <begin position="549"/>
        <end position="570"/>
    </location>
</feature>
<feature type="compositionally biased region" description="Basic residues" evidence="1">
    <location>
        <begin position="315"/>
        <end position="330"/>
    </location>
</feature>
<evidence type="ECO:0000256" key="1">
    <source>
        <dbReference type="SAM" id="MobiDB-lite"/>
    </source>
</evidence>
<feature type="region of interest" description="Disordered" evidence="1">
    <location>
        <begin position="677"/>
        <end position="698"/>
    </location>
</feature>
<comment type="caution">
    <text evidence="2">The sequence shown here is derived from an EMBL/GenBank/DDBJ whole genome shotgun (WGS) entry which is preliminary data.</text>
</comment>
<proteinExistence type="predicted"/>
<feature type="compositionally biased region" description="Basic and acidic residues" evidence="1">
    <location>
        <begin position="373"/>
        <end position="384"/>
    </location>
</feature>
<organism evidence="2 3">
    <name type="scientific">Monascus purpureus</name>
    <name type="common">Red mold</name>
    <name type="synonym">Monascus anka</name>
    <dbReference type="NCBI Taxonomy" id="5098"/>
    <lineage>
        <taxon>Eukaryota</taxon>
        <taxon>Fungi</taxon>
        <taxon>Dikarya</taxon>
        <taxon>Ascomycota</taxon>
        <taxon>Pezizomycotina</taxon>
        <taxon>Eurotiomycetes</taxon>
        <taxon>Eurotiomycetidae</taxon>
        <taxon>Eurotiales</taxon>
        <taxon>Aspergillaceae</taxon>
        <taxon>Monascus</taxon>
    </lineage>
</organism>
<protein>
    <submittedName>
        <fullName evidence="2">Uncharacterized protein</fullName>
    </submittedName>
</protein>
<evidence type="ECO:0000313" key="3">
    <source>
        <dbReference type="Proteomes" id="UP000319663"/>
    </source>
</evidence>
<dbReference type="AlphaFoldDB" id="A0A507QXA3"/>
<name>A0A507QXA3_MONPU</name>
<dbReference type="EMBL" id="VIFY01000032">
    <property type="protein sequence ID" value="TQB74397.1"/>
    <property type="molecule type" value="Genomic_DNA"/>
</dbReference>
<dbReference type="Proteomes" id="UP000319663">
    <property type="component" value="Unassembled WGS sequence"/>
</dbReference>
<feature type="compositionally biased region" description="Polar residues" evidence="1">
    <location>
        <begin position="120"/>
        <end position="133"/>
    </location>
</feature>
<dbReference type="STRING" id="5098.A0A507QXA3"/>
<reference evidence="2 3" key="1">
    <citation type="submission" date="2019-06" db="EMBL/GenBank/DDBJ databases">
        <title>Wine fermentation using esterase from Monascus purpureus.</title>
        <authorList>
            <person name="Geng C."/>
            <person name="Zhang Y."/>
        </authorList>
    </citation>
    <scope>NUCLEOTIDE SEQUENCE [LARGE SCALE GENOMIC DNA]</scope>
    <source>
        <strain evidence="2">HQ1</strain>
    </source>
</reference>
<feature type="compositionally biased region" description="Basic and acidic residues" evidence="1">
    <location>
        <begin position="134"/>
        <end position="145"/>
    </location>
</feature>
<keyword evidence="3" id="KW-1185">Reference proteome</keyword>
<feature type="region of interest" description="Disordered" evidence="1">
    <location>
        <begin position="876"/>
        <end position="900"/>
    </location>
</feature>
<feature type="region of interest" description="Disordered" evidence="1">
    <location>
        <begin position="720"/>
        <end position="764"/>
    </location>
</feature>
<accession>A0A507QXA3</accession>
<gene>
    <name evidence="2" type="ORF">MPDQ_004890</name>
</gene>
<sequence>MGASASNDTNTDDPSAVVTPACHIPEYNHTVVKARRVSSIVISLDNGDEVARKSSQCVGDILQLCEGHVPRNSMLSNGTSTGISMIPDSGGIDKQWCYSSDEKEMSVPSHTPALEETAPSMIQDSSRSTANVQEQRDAQDVAGKERSLGCHEVGEESQMASSCGGVSQTSTFSNIVQHVVGCSSILDTDAGRSQMDNIANHDGSLTVPCPPQHHRNEEAEITLSPTRNFPTEVQPMPASKTTRARLATTQESLLFPRLRNSKRKVYTAHSKAEVDWDEDLRPSDDDGGAAVQDSLEVTSVSSPISTANEKINFSGKKKPQPRGSNGKKRAMNSQRKTNSTKRKRKSSPEALRTRGGRAKKSKHESVQKNNICQKDDADCSEKAKPSASDIENADVPVPEDSKGQDPLNDGSISAAEDSELSQSPLTRIFQISEEDSTAVFDKAPSSDFENISRPPSPYVNEVGSATSDHAPILRSESSITNTSSLSQAHLSVQNLEQRGVGQGKSIGRKLAAALCNADLVSHDTPSKNVRNLTNHTPLHTVNQPESLRIDESSQRLQNPPVPPEALSQKDISGESLGLIAVDMTCEEHQENSTRSIITRMATDITMHDLPVDFQSPIILGESRQYPEDKPSDSIFEKEDANSRWRQKRATSYHEFDNSLSKKTRAVSFIEPDCPKEEQTTMTAMPLEGSPSTNDDSLKHGLQTVSEAKCSWAIEKDRHFNSRKPGFNTPRSQHAANATAALGHQESPTSSTKPPRPHRKNTIVDVNGSPRLASRMGKMSLRDSGCNTDDKADGDELENTIISIGEDSDESEYDDSCSSIRSTNVAAAGNHVSFIQRLKACMKTAADLHFSPQNESVSRQQPIGMTTVNMETNFQQELPQRDSQAPSTPSAERRNPMGWTPVFADSTTLIEKDDDDDDMEWQVSLQTPQKKAHDMLVNTSKLLMHHLDDERSSISRVLEIYRKGCHSALDQLFEAQAERIELYKQQMAVAQKHHTDLSRDLIHRLEEADKRVQQRLSFEMLTQGMDERKKIWFRAEDMINRYNSALQAEDSTD</sequence>
<feature type="region of interest" description="Disordered" evidence="1">
    <location>
        <begin position="119"/>
        <end position="145"/>
    </location>
</feature>
<evidence type="ECO:0000313" key="2">
    <source>
        <dbReference type="EMBL" id="TQB74397.1"/>
    </source>
</evidence>
<feature type="compositionally biased region" description="Polar residues" evidence="1">
    <location>
        <begin position="876"/>
        <end position="889"/>
    </location>
</feature>
<feature type="region of interest" description="Disordered" evidence="1">
    <location>
        <begin position="295"/>
        <end position="422"/>
    </location>
</feature>